<feature type="transmembrane region" description="Helical" evidence="1">
    <location>
        <begin position="166"/>
        <end position="184"/>
    </location>
</feature>
<reference evidence="2 3" key="1">
    <citation type="submission" date="2020-01" db="EMBL/GenBank/DDBJ databases">
        <title>Jiella pacifica sp. nov.</title>
        <authorList>
            <person name="Xue Z."/>
            <person name="Zhu S."/>
            <person name="Chen J."/>
            <person name="Yang J."/>
        </authorList>
    </citation>
    <scope>NUCLEOTIDE SEQUENCE [LARGE SCALE GENOMIC DNA]</scope>
    <source>
        <strain evidence="2 3">40Bstr34</strain>
    </source>
</reference>
<gene>
    <name evidence="2" type="ORF">GTK09_06230</name>
</gene>
<accession>A0A6N9SY50</accession>
<evidence type="ECO:0000256" key="1">
    <source>
        <dbReference type="SAM" id="Phobius"/>
    </source>
</evidence>
<feature type="transmembrane region" description="Helical" evidence="1">
    <location>
        <begin position="190"/>
        <end position="208"/>
    </location>
</feature>
<evidence type="ECO:0000313" key="3">
    <source>
        <dbReference type="Proteomes" id="UP000469011"/>
    </source>
</evidence>
<sequence length="220" mass="23150">MATDESKGKAPLGDRRPLASRERPWAGRLLRFLLRTRMTANQISALGIVFSLAGAAAFVFAARLPQPALWIVGALCIQLRLVANLMDGLVAVEGGRGSTSGALWNEAPDRLEDSLFLVAFGYALGVGWLGWLSALCAAVAAYVRLLGGTVGLKQDFRGPMAKQHRMAALTLAAGVAFAEAFLAASHPVSTVLLALIALGTMVTIGRRLKSQAKALAGQAR</sequence>
<feature type="transmembrane region" description="Helical" evidence="1">
    <location>
        <begin position="115"/>
        <end position="145"/>
    </location>
</feature>
<comment type="caution">
    <text evidence="2">The sequence shown here is derived from an EMBL/GenBank/DDBJ whole genome shotgun (WGS) entry which is preliminary data.</text>
</comment>
<dbReference type="Gene3D" id="1.20.120.1760">
    <property type="match status" value="1"/>
</dbReference>
<keyword evidence="1" id="KW-0812">Transmembrane</keyword>
<keyword evidence="1" id="KW-0472">Membrane</keyword>
<keyword evidence="1" id="KW-1133">Transmembrane helix</keyword>
<dbReference type="InterPro" id="IPR043130">
    <property type="entry name" value="CDP-OH_PTrfase_TM_dom"/>
</dbReference>
<organism evidence="2 3">
    <name type="scientific">Jiella pacifica</name>
    <dbReference type="NCBI Taxonomy" id="2696469"/>
    <lineage>
        <taxon>Bacteria</taxon>
        <taxon>Pseudomonadati</taxon>
        <taxon>Pseudomonadota</taxon>
        <taxon>Alphaproteobacteria</taxon>
        <taxon>Hyphomicrobiales</taxon>
        <taxon>Aurantimonadaceae</taxon>
        <taxon>Jiella</taxon>
    </lineage>
</organism>
<name>A0A6N9SY50_9HYPH</name>
<protein>
    <submittedName>
        <fullName evidence="2">CDP-alcohol phosphatidyltransferase family protein</fullName>
    </submittedName>
</protein>
<dbReference type="AlphaFoldDB" id="A0A6N9SY50"/>
<proteinExistence type="predicted"/>
<dbReference type="Proteomes" id="UP000469011">
    <property type="component" value="Unassembled WGS sequence"/>
</dbReference>
<dbReference type="EMBL" id="JAAAMG010000004">
    <property type="protein sequence ID" value="NDW04023.1"/>
    <property type="molecule type" value="Genomic_DNA"/>
</dbReference>
<keyword evidence="3" id="KW-1185">Reference proteome</keyword>
<feature type="transmembrane region" description="Helical" evidence="1">
    <location>
        <begin position="43"/>
        <end position="61"/>
    </location>
</feature>
<dbReference type="GO" id="GO:0016740">
    <property type="term" value="F:transferase activity"/>
    <property type="evidence" value="ECO:0007669"/>
    <property type="project" value="UniProtKB-KW"/>
</dbReference>
<evidence type="ECO:0000313" key="2">
    <source>
        <dbReference type="EMBL" id="NDW04023.1"/>
    </source>
</evidence>
<keyword evidence="2" id="KW-0808">Transferase</keyword>
<dbReference type="RefSeq" id="WP_163461998.1">
    <property type="nucleotide sequence ID" value="NZ_JAAAMG010000004.1"/>
</dbReference>